<dbReference type="NCBIfam" id="TIGR00589">
    <property type="entry name" value="ogt"/>
    <property type="match status" value="1"/>
</dbReference>
<evidence type="ECO:0000259" key="10">
    <source>
        <dbReference type="Pfam" id="PF01035"/>
    </source>
</evidence>
<name>A0A0J1CU59_9BURK</name>
<comment type="miscellaneous">
    <text evidence="9">This enzyme catalyzes only one turnover and therefore is not strictly catalytic. According to one definition, an enzyme is a biocatalyst that acts repeatedly and over many reaction cycles.</text>
</comment>
<comment type="subcellular location">
    <subcellularLocation>
        <location evidence="9">Cytoplasm</location>
    </subcellularLocation>
</comment>
<dbReference type="Gene3D" id="1.10.10.10">
    <property type="entry name" value="Winged helix-like DNA-binding domain superfamily/Winged helix DNA-binding domain"/>
    <property type="match status" value="1"/>
</dbReference>
<evidence type="ECO:0000256" key="4">
    <source>
        <dbReference type="ARBA" id="ARBA00022603"/>
    </source>
</evidence>
<evidence type="ECO:0000256" key="8">
    <source>
        <dbReference type="ARBA" id="ARBA00049348"/>
    </source>
</evidence>
<dbReference type="PANTHER" id="PTHR10815">
    <property type="entry name" value="METHYLATED-DNA--PROTEIN-CYSTEINE METHYLTRANSFERASE"/>
    <property type="match status" value="1"/>
</dbReference>
<dbReference type="HAMAP" id="MF_00772">
    <property type="entry name" value="OGT"/>
    <property type="match status" value="1"/>
</dbReference>
<dbReference type="GO" id="GO:0006307">
    <property type="term" value="P:DNA alkylation repair"/>
    <property type="evidence" value="ECO:0007669"/>
    <property type="project" value="UniProtKB-UniRule"/>
</dbReference>
<dbReference type="RefSeq" id="WP_047848739.1">
    <property type="nucleotide sequence ID" value="NZ_AEJF01000134.1"/>
</dbReference>
<evidence type="ECO:0000256" key="6">
    <source>
        <dbReference type="ARBA" id="ARBA00022763"/>
    </source>
</evidence>
<comment type="catalytic activity">
    <reaction evidence="1 9">
        <text>a 4-O-methyl-thymidine in DNA + L-cysteinyl-[protein] = a thymidine in DNA + S-methyl-L-cysteinyl-[protein]</text>
        <dbReference type="Rhea" id="RHEA:53428"/>
        <dbReference type="Rhea" id="RHEA-COMP:10131"/>
        <dbReference type="Rhea" id="RHEA-COMP:10132"/>
        <dbReference type="Rhea" id="RHEA-COMP:13555"/>
        <dbReference type="Rhea" id="RHEA-COMP:13556"/>
        <dbReference type="ChEBI" id="CHEBI:29950"/>
        <dbReference type="ChEBI" id="CHEBI:82612"/>
        <dbReference type="ChEBI" id="CHEBI:137386"/>
        <dbReference type="ChEBI" id="CHEBI:137387"/>
        <dbReference type="EC" id="2.1.1.63"/>
    </reaction>
</comment>
<dbReference type="InterPro" id="IPR036217">
    <property type="entry name" value="MethylDNA_cys_MeTrfase_DNAb"/>
</dbReference>
<keyword evidence="13" id="KW-1185">Reference proteome</keyword>
<dbReference type="SUPFAM" id="SSF53155">
    <property type="entry name" value="Methylated DNA-protein cysteine methyltransferase domain"/>
    <property type="match status" value="1"/>
</dbReference>
<comment type="similarity">
    <text evidence="2 9">Belongs to the MGMT family.</text>
</comment>
<keyword evidence="3 9" id="KW-0963">Cytoplasm</keyword>
<evidence type="ECO:0000256" key="2">
    <source>
        <dbReference type="ARBA" id="ARBA00008711"/>
    </source>
</evidence>
<gene>
    <name evidence="12" type="ORF">EOS_21585</name>
</gene>
<evidence type="ECO:0000256" key="5">
    <source>
        <dbReference type="ARBA" id="ARBA00022679"/>
    </source>
</evidence>
<dbReference type="PATRIC" id="fig|908627.4.peg.4823"/>
<dbReference type="Proteomes" id="UP000035963">
    <property type="component" value="Unassembled WGS sequence"/>
</dbReference>
<comment type="function">
    <text evidence="9">Involved in the cellular defense against the biological effects of O6-methylguanine (O6-MeG) and O4-methylthymine (O4-MeT) in DNA. Repairs the methylated nucleobase in DNA by stoichiometrically transferring the methyl group to a cysteine residue in the enzyme. This is a suicide reaction: the enzyme is irreversibly inactivated.</text>
</comment>
<dbReference type="Pfam" id="PF02870">
    <property type="entry name" value="Methyltransf_1N"/>
    <property type="match status" value="1"/>
</dbReference>
<dbReference type="InterPro" id="IPR023546">
    <property type="entry name" value="MGMT"/>
</dbReference>
<reference evidence="12 13" key="1">
    <citation type="journal article" date="2015" name="Genome Announc.">
        <title>Draft Genome Sequence of Burkholderia sp. Strain PML1(12), an Ectomycorrhizosphere-Inhabiting Bacterium with Effective Mineral-Weathering Ability.</title>
        <authorList>
            <person name="Uroz S."/>
            <person name="Oger P."/>
        </authorList>
    </citation>
    <scope>NUCLEOTIDE SEQUENCE [LARGE SCALE GENOMIC DNA]</scope>
    <source>
        <strain evidence="13">PML1(12)</strain>
    </source>
</reference>
<evidence type="ECO:0000256" key="9">
    <source>
        <dbReference type="HAMAP-Rule" id="MF_00772"/>
    </source>
</evidence>
<accession>A0A0J1CU59</accession>
<evidence type="ECO:0000256" key="7">
    <source>
        <dbReference type="ARBA" id="ARBA00023204"/>
    </source>
</evidence>
<dbReference type="Pfam" id="PF01035">
    <property type="entry name" value="DNA_binding_1"/>
    <property type="match status" value="1"/>
</dbReference>
<feature type="active site" description="Nucleophile; methyl group acceptor" evidence="9">
    <location>
        <position position="130"/>
    </location>
</feature>
<comment type="catalytic activity">
    <reaction evidence="8 9">
        <text>a 6-O-methyl-2'-deoxyguanosine in DNA + L-cysteinyl-[protein] = S-methyl-L-cysteinyl-[protein] + a 2'-deoxyguanosine in DNA</text>
        <dbReference type="Rhea" id="RHEA:24000"/>
        <dbReference type="Rhea" id="RHEA-COMP:10131"/>
        <dbReference type="Rhea" id="RHEA-COMP:10132"/>
        <dbReference type="Rhea" id="RHEA-COMP:11367"/>
        <dbReference type="Rhea" id="RHEA-COMP:11368"/>
        <dbReference type="ChEBI" id="CHEBI:29950"/>
        <dbReference type="ChEBI" id="CHEBI:82612"/>
        <dbReference type="ChEBI" id="CHEBI:85445"/>
        <dbReference type="ChEBI" id="CHEBI:85448"/>
        <dbReference type="EC" id="2.1.1.63"/>
    </reaction>
</comment>
<dbReference type="FunFam" id="1.10.10.10:FF:000214">
    <property type="entry name" value="Methylated-DNA--protein-cysteine methyltransferase"/>
    <property type="match status" value="1"/>
</dbReference>
<evidence type="ECO:0000256" key="3">
    <source>
        <dbReference type="ARBA" id="ARBA00022490"/>
    </source>
</evidence>
<dbReference type="Gene3D" id="3.30.160.70">
    <property type="entry name" value="Methylated DNA-protein cysteine methyltransferase domain"/>
    <property type="match status" value="1"/>
</dbReference>
<dbReference type="PROSITE" id="PS00374">
    <property type="entry name" value="MGMT"/>
    <property type="match status" value="1"/>
</dbReference>
<dbReference type="InterPro" id="IPR008332">
    <property type="entry name" value="MethylG_MeTrfase_N"/>
</dbReference>
<dbReference type="InterPro" id="IPR036388">
    <property type="entry name" value="WH-like_DNA-bd_sf"/>
</dbReference>
<dbReference type="PANTHER" id="PTHR10815:SF5">
    <property type="entry name" value="METHYLATED-DNA--PROTEIN-CYSTEINE METHYLTRANSFERASE"/>
    <property type="match status" value="1"/>
</dbReference>
<organism evidence="12 13">
    <name type="scientific">Caballeronia mineralivorans PML1(12)</name>
    <dbReference type="NCBI Taxonomy" id="908627"/>
    <lineage>
        <taxon>Bacteria</taxon>
        <taxon>Pseudomonadati</taxon>
        <taxon>Pseudomonadota</taxon>
        <taxon>Betaproteobacteria</taxon>
        <taxon>Burkholderiales</taxon>
        <taxon>Burkholderiaceae</taxon>
        <taxon>Caballeronia</taxon>
    </lineage>
</organism>
<dbReference type="AlphaFoldDB" id="A0A0J1CU59"/>
<dbReference type="InterPro" id="IPR014048">
    <property type="entry name" value="MethylDNA_cys_MeTrfase_DNA-bd"/>
</dbReference>
<dbReference type="InterPro" id="IPR001497">
    <property type="entry name" value="MethylDNA_cys_MeTrfase_AS"/>
</dbReference>
<dbReference type="OrthoDB" id="9802228at2"/>
<dbReference type="GO" id="GO:0032259">
    <property type="term" value="P:methylation"/>
    <property type="evidence" value="ECO:0007669"/>
    <property type="project" value="UniProtKB-KW"/>
</dbReference>
<feature type="domain" description="Methylguanine DNA methyltransferase ribonuclease-like" evidence="11">
    <location>
        <begin position="7"/>
        <end position="73"/>
    </location>
</feature>
<proteinExistence type="inferred from homology"/>
<dbReference type="CDD" id="cd06445">
    <property type="entry name" value="ATase"/>
    <property type="match status" value="1"/>
</dbReference>
<keyword evidence="5 9" id="KW-0808">Transferase</keyword>
<evidence type="ECO:0000256" key="1">
    <source>
        <dbReference type="ARBA" id="ARBA00001286"/>
    </source>
</evidence>
<keyword evidence="6 9" id="KW-0227">DNA damage</keyword>
<evidence type="ECO:0000313" key="13">
    <source>
        <dbReference type="Proteomes" id="UP000035963"/>
    </source>
</evidence>
<keyword evidence="7 9" id="KW-0234">DNA repair</keyword>
<dbReference type="GO" id="GO:0003908">
    <property type="term" value="F:methylated-DNA-[protein]-cysteine S-methyltransferase activity"/>
    <property type="evidence" value="ECO:0007669"/>
    <property type="project" value="UniProtKB-UniRule"/>
</dbReference>
<comment type="caution">
    <text evidence="12">The sequence shown here is derived from an EMBL/GenBank/DDBJ whole genome shotgun (WGS) entry which is preliminary data.</text>
</comment>
<dbReference type="InterPro" id="IPR036631">
    <property type="entry name" value="MGMT_N_sf"/>
</dbReference>
<sequence>MTPGYRIASPLGGIVLRVEDDLLTGLFFVGQKYFPALSITSAQQFMPPVARQAQTQLDEFFAGERRVFTVPLHLRGTAFQRLVWKELSKIPYGVTVSYGAMAQRMGLTSGAARAVGSANGKNPVSLIVPCHRVIASTGDLTGYAGGIDRKQALLALEKGAHMDLFTEA</sequence>
<dbReference type="EC" id="2.1.1.63" evidence="9"/>
<evidence type="ECO:0000259" key="11">
    <source>
        <dbReference type="Pfam" id="PF02870"/>
    </source>
</evidence>
<keyword evidence="4 9" id="KW-0489">Methyltransferase</keyword>
<evidence type="ECO:0000313" key="12">
    <source>
        <dbReference type="EMBL" id="KLU24127.1"/>
    </source>
</evidence>
<protein>
    <recommendedName>
        <fullName evidence="9">Methylated-DNA--protein-cysteine methyltransferase</fullName>
        <ecNumber evidence="9">2.1.1.63</ecNumber>
    </recommendedName>
    <alternativeName>
        <fullName evidence="9">6-O-methylguanine-DNA methyltransferase</fullName>
        <shortName evidence="9">MGMT</shortName>
    </alternativeName>
    <alternativeName>
        <fullName evidence="9">O-6-methylguanine-DNA-alkyltransferase</fullName>
    </alternativeName>
</protein>
<dbReference type="GO" id="GO:0005737">
    <property type="term" value="C:cytoplasm"/>
    <property type="evidence" value="ECO:0007669"/>
    <property type="project" value="UniProtKB-SubCell"/>
</dbReference>
<dbReference type="SUPFAM" id="SSF46767">
    <property type="entry name" value="Methylated DNA-protein cysteine methyltransferase, C-terminal domain"/>
    <property type="match status" value="1"/>
</dbReference>
<dbReference type="EMBL" id="AEJF01000134">
    <property type="protein sequence ID" value="KLU24127.1"/>
    <property type="molecule type" value="Genomic_DNA"/>
</dbReference>
<feature type="domain" description="Methylated-DNA-[protein]-cysteine S-methyltransferase DNA binding" evidence="10">
    <location>
        <begin position="78"/>
        <end position="158"/>
    </location>
</feature>